<dbReference type="Ensembl" id="ENSOKIT00005111962.1">
    <property type="protein sequence ID" value="ENSOKIP00005104472.1"/>
    <property type="gene ID" value="ENSOKIG00005045926.1"/>
</dbReference>
<dbReference type="InterPro" id="IPR036388">
    <property type="entry name" value="WH-like_DNA-bd_sf"/>
</dbReference>
<dbReference type="Pfam" id="PF00610">
    <property type="entry name" value="DEP"/>
    <property type="match status" value="1"/>
</dbReference>
<dbReference type="InterPro" id="IPR000591">
    <property type="entry name" value="DEP_dom"/>
</dbReference>
<accession>A0A8C7KPJ7</accession>
<proteinExistence type="predicted"/>
<dbReference type="AlphaFoldDB" id="A0A8C7KPJ7"/>
<dbReference type="Proteomes" id="UP000694557">
    <property type="component" value="Unassembled WGS sequence"/>
</dbReference>
<evidence type="ECO:0000313" key="2">
    <source>
        <dbReference type="Ensembl" id="ENSOKIP00005104472.1"/>
    </source>
</evidence>
<reference evidence="2" key="1">
    <citation type="submission" date="2025-08" db="UniProtKB">
        <authorList>
            <consortium name="Ensembl"/>
        </authorList>
    </citation>
    <scope>IDENTIFICATION</scope>
</reference>
<evidence type="ECO:0000259" key="1">
    <source>
        <dbReference type="Pfam" id="PF00610"/>
    </source>
</evidence>
<reference evidence="2" key="2">
    <citation type="submission" date="2025-09" db="UniProtKB">
        <authorList>
            <consortium name="Ensembl"/>
        </authorList>
    </citation>
    <scope>IDENTIFICATION</scope>
</reference>
<gene>
    <name evidence="2" type="primary">DEPDC1</name>
</gene>
<evidence type="ECO:0000313" key="3">
    <source>
        <dbReference type="Proteomes" id="UP000694557"/>
    </source>
</evidence>
<dbReference type="InterPro" id="IPR036390">
    <property type="entry name" value="WH_DNA-bd_sf"/>
</dbReference>
<dbReference type="GeneTree" id="ENSGT00950000182976"/>
<dbReference type="PANTHER" id="PTHR16206:SF12">
    <property type="entry name" value="DEP DOMAIN-CONTAINING PROTEIN 1A"/>
    <property type="match status" value="1"/>
</dbReference>
<name>A0A8C7KPJ7_ONCKI</name>
<protein>
    <submittedName>
        <fullName evidence="2">DEP domain containing 1</fullName>
    </submittedName>
</protein>
<feature type="domain" description="DEP" evidence="1">
    <location>
        <begin position="1"/>
        <end position="56"/>
    </location>
</feature>
<dbReference type="Gene3D" id="1.10.10.10">
    <property type="entry name" value="Winged helix-like DNA-binding domain superfamily/Winged helix DNA-binding domain"/>
    <property type="match status" value="1"/>
</dbReference>
<dbReference type="GO" id="GO:0035556">
    <property type="term" value="P:intracellular signal transduction"/>
    <property type="evidence" value="ECO:0007669"/>
    <property type="project" value="InterPro"/>
</dbReference>
<dbReference type="SUPFAM" id="SSF46785">
    <property type="entry name" value="Winged helix' DNA-binding domain"/>
    <property type="match status" value="1"/>
</dbReference>
<sequence length="207" mass="24254">AVDWLHELLRNNRNFGPDVTRQQTVQLLKKFLKNHVIEDVKGRWGSEDFEDNCHLYISKQDMETEPVSEVVQPRVLTEEEIQDVWRGITLTHLQRTLGLTSLEDVLDPRHINPQNIVYNMTIVNKHGVVTLEDKTDDLPHWVLSAMKGLANWPKYDASQPSYPGFERDEFKTVSDYFYSLPRPILTSEYYKLFVNILGMYTFDKLLN</sequence>
<keyword evidence="3" id="KW-1185">Reference proteome</keyword>
<organism evidence="2 3">
    <name type="scientific">Oncorhynchus kisutch</name>
    <name type="common">Coho salmon</name>
    <name type="synonym">Salmo kisutch</name>
    <dbReference type="NCBI Taxonomy" id="8019"/>
    <lineage>
        <taxon>Eukaryota</taxon>
        <taxon>Metazoa</taxon>
        <taxon>Chordata</taxon>
        <taxon>Craniata</taxon>
        <taxon>Vertebrata</taxon>
        <taxon>Euteleostomi</taxon>
        <taxon>Actinopterygii</taxon>
        <taxon>Neopterygii</taxon>
        <taxon>Teleostei</taxon>
        <taxon>Protacanthopterygii</taxon>
        <taxon>Salmoniformes</taxon>
        <taxon>Salmonidae</taxon>
        <taxon>Salmoninae</taxon>
        <taxon>Oncorhynchus</taxon>
    </lineage>
</organism>
<dbReference type="PANTHER" id="PTHR16206">
    <property type="entry name" value="DEP DOMAIN-CONTAINING"/>
    <property type="match status" value="1"/>
</dbReference>